<evidence type="ECO:0000313" key="1">
    <source>
        <dbReference type="EMBL" id="KAH0447004.1"/>
    </source>
</evidence>
<keyword evidence="2" id="KW-1185">Reference proteome</keyword>
<dbReference type="AlphaFoldDB" id="A0AAV7FUC9"/>
<organism evidence="1 2">
    <name type="scientific">Dendrobium chrysotoxum</name>
    <name type="common">Orchid</name>
    <dbReference type="NCBI Taxonomy" id="161865"/>
    <lineage>
        <taxon>Eukaryota</taxon>
        <taxon>Viridiplantae</taxon>
        <taxon>Streptophyta</taxon>
        <taxon>Embryophyta</taxon>
        <taxon>Tracheophyta</taxon>
        <taxon>Spermatophyta</taxon>
        <taxon>Magnoliopsida</taxon>
        <taxon>Liliopsida</taxon>
        <taxon>Asparagales</taxon>
        <taxon>Orchidaceae</taxon>
        <taxon>Epidendroideae</taxon>
        <taxon>Malaxideae</taxon>
        <taxon>Dendrobiinae</taxon>
        <taxon>Dendrobium</taxon>
    </lineage>
</organism>
<protein>
    <submittedName>
        <fullName evidence="1">Uncharacterized protein</fullName>
    </submittedName>
</protein>
<gene>
    <name evidence="1" type="ORF">IEQ34_024172</name>
</gene>
<dbReference type="EMBL" id="JAGFBR010000130">
    <property type="protein sequence ID" value="KAH0447004.1"/>
    <property type="molecule type" value="Genomic_DNA"/>
</dbReference>
<evidence type="ECO:0000313" key="2">
    <source>
        <dbReference type="Proteomes" id="UP000775213"/>
    </source>
</evidence>
<dbReference type="Proteomes" id="UP000775213">
    <property type="component" value="Unassembled WGS sequence"/>
</dbReference>
<comment type="caution">
    <text evidence="1">The sequence shown here is derived from an EMBL/GenBank/DDBJ whole genome shotgun (WGS) entry which is preliminary data.</text>
</comment>
<accession>A0AAV7FUC9</accession>
<reference evidence="1 2" key="1">
    <citation type="journal article" date="2021" name="Hortic Res">
        <title>Chromosome-scale assembly of the Dendrobium chrysotoxum genome enhances the understanding of orchid evolution.</title>
        <authorList>
            <person name="Zhang Y."/>
            <person name="Zhang G.Q."/>
            <person name="Zhang D."/>
            <person name="Liu X.D."/>
            <person name="Xu X.Y."/>
            <person name="Sun W.H."/>
            <person name="Yu X."/>
            <person name="Zhu X."/>
            <person name="Wang Z.W."/>
            <person name="Zhao X."/>
            <person name="Zhong W.Y."/>
            <person name="Chen H."/>
            <person name="Yin W.L."/>
            <person name="Huang T."/>
            <person name="Niu S.C."/>
            <person name="Liu Z.J."/>
        </authorList>
    </citation>
    <scope>NUCLEOTIDE SEQUENCE [LARGE SCALE GENOMIC DNA]</scope>
    <source>
        <strain evidence="1">Lindl</strain>
    </source>
</reference>
<proteinExistence type="predicted"/>
<name>A0AAV7FUC9_DENCH</name>
<sequence length="106" mass="12279">MEVSLEALYEASRNLIDLLIPFLHAEEEDMNFEEMKTDGIYPFFPFKTDSLISRKTKKEFIDIKRPKVRDFSIGKVAPIPNQRATAVPIKKTVVATGRRERNFGIY</sequence>